<proteinExistence type="inferred from homology"/>
<dbReference type="PANTHER" id="PTHR30582:SF24">
    <property type="entry name" value="L,D-TRANSPEPTIDASE ERFK_SRFK-RELATED"/>
    <property type="match status" value="1"/>
</dbReference>
<dbReference type="FunCoup" id="B4D3P8">
    <property type="interactions" value="53"/>
</dbReference>
<keyword evidence="11" id="KW-0732">Signal</keyword>
<feature type="region of interest" description="Disordered" evidence="10">
    <location>
        <begin position="195"/>
        <end position="268"/>
    </location>
</feature>
<dbReference type="CDD" id="cd16913">
    <property type="entry name" value="YkuD_like"/>
    <property type="match status" value="1"/>
</dbReference>
<feature type="domain" description="L,D-TPase catalytic" evidence="12">
    <location>
        <begin position="28"/>
        <end position="175"/>
    </location>
</feature>
<feature type="active site" description="Proton donor/acceptor" evidence="9">
    <location>
        <position position="135"/>
    </location>
</feature>
<reference evidence="13 14" key="1">
    <citation type="journal article" date="2011" name="J. Bacteriol.">
        <title>Genome sequence of Chthoniobacter flavus Ellin428, an aerobic heterotrophic soil bacterium.</title>
        <authorList>
            <person name="Kant R."/>
            <person name="van Passel M.W."/>
            <person name="Palva A."/>
            <person name="Lucas S."/>
            <person name="Lapidus A."/>
            <person name="Glavina Del Rio T."/>
            <person name="Dalin E."/>
            <person name="Tice H."/>
            <person name="Bruce D."/>
            <person name="Goodwin L."/>
            <person name="Pitluck S."/>
            <person name="Larimer F.W."/>
            <person name="Land M.L."/>
            <person name="Hauser L."/>
            <person name="Sangwan P."/>
            <person name="de Vos W.M."/>
            <person name="Janssen P.H."/>
            <person name="Smidt H."/>
        </authorList>
    </citation>
    <scope>NUCLEOTIDE SEQUENCE [LARGE SCALE GENOMIC DNA]</scope>
    <source>
        <strain evidence="13 14">Ellin428</strain>
    </source>
</reference>
<dbReference type="RefSeq" id="WP_006980861.1">
    <property type="nucleotide sequence ID" value="NZ_ABVL01000010.1"/>
</dbReference>
<dbReference type="GO" id="GO:0018104">
    <property type="term" value="P:peptidoglycan-protein cross-linking"/>
    <property type="evidence" value="ECO:0007669"/>
    <property type="project" value="TreeGrafter"/>
</dbReference>
<feature type="active site" description="Nucleophile" evidence="9">
    <location>
        <position position="151"/>
    </location>
</feature>
<dbReference type="InterPro" id="IPR005490">
    <property type="entry name" value="LD_TPept_cat_dom"/>
</dbReference>
<feature type="signal peptide" evidence="11">
    <location>
        <begin position="1"/>
        <end position="21"/>
    </location>
</feature>
<comment type="pathway">
    <text evidence="1 9">Cell wall biogenesis; peptidoglycan biosynthesis.</text>
</comment>
<dbReference type="GO" id="GO:0016757">
    <property type="term" value="F:glycosyltransferase activity"/>
    <property type="evidence" value="ECO:0007669"/>
    <property type="project" value="UniProtKB-KW"/>
</dbReference>
<evidence type="ECO:0000256" key="8">
    <source>
        <dbReference type="ARBA" id="ARBA00023316"/>
    </source>
</evidence>
<name>B4D3P8_9BACT</name>
<dbReference type="eggNOG" id="COG1376">
    <property type="taxonomic scope" value="Bacteria"/>
</dbReference>
<dbReference type="UniPathway" id="UPA00219"/>
<gene>
    <name evidence="13" type="ORF">CfE428DRAFT_3536</name>
</gene>
<dbReference type="InterPro" id="IPR038063">
    <property type="entry name" value="Transpep_catalytic_dom"/>
</dbReference>
<evidence type="ECO:0000256" key="4">
    <source>
        <dbReference type="ARBA" id="ARBA00022679"/>
    </source>
</evidence>
<evidence type="ECO:0000256" key="1">
    <source>
        <dbReference type="ARBA" id="ARBA00004752"/>
    </source>
</evidence>
<keyword evidence="3" id="KW-0328">Glycosyltransferase</keyword>
<evidence type="ECO:0000313" key="13">
    <source>
        <dbReference type="EMBL" id="EDY18878.1"/>
    </source>
</evidence>
<dbReference type="STRING" id="497964.CfE428DRAFT_3536"/>
<evidence type="ECO:0000256" key="10">
    <source>
        <dbReference type="SAM" id="MobiDB-lite"/>
    </source>
</evidence>
<keyword evidence="6 9" id="KW-0133">Cell shape</keyword>
<comment type="caution">
    <text evidence="13">The sequence shown here is derived from an EMBL/GenBank/DDBJ whole genome shotgun (WGS) entry which is preliminary data.</text>
</comment>
<keyword evidence="7 9" id="KW-0573">Peptidoglycan synthesis</keyword>
<dbReference type="Gene3D" id="2.40.440.10">
    <property type="entry name" value="L,D-transpeptidase catalytic domain-like"/>
    <property type="match status" value="1"/>
</dbReference>
<keyword evidence="14" id="KW-1185">Reference proteome</keyword>
<feature type="chain" id="PRO_5002802416" evidence="11">
    <location>
        <begin position="22"/>
        <end position="268"/>
    </location>
</feature>
<evidence type="ECO:0000256" key="9">
    <source>
        <dbReference type="PROSITE-ProRule" id="PRU01373"/>
    </source>
</evidence>
<accession>B4D3P8</accession>
<evidence type="ECO:0000313" key="14">
    <source>
        <dbReference type="Proteomes" id="UP000005824"/>
    </source>
</evidence>
<dbReference type="InterPro" id="IPR050979">
    <property type="entry name" value="LD-transpeptidase"/>
</dbReference>
<dbReference type="PROSITE" id="PS52029">
    <property type="entry name" value="LD_TPASE"/>
    <property type="match status" value="1"/>
</dbReference>
<dbReference type="Proteomes" id="UP000005824">
    <property type="component" value="Unassembled WGS sequence"/>
</dbReference>
<keyword evidence="5" id="KW-0378">Hydrolase</keyword>
<protein>
    <submittedName>
        <fullName evidence="13">ErfK/YbiS/YcfS/YnhG family protein</fullName>
    </submittedName>
</protein>
<comment type="similarity">
    <text evidence="2">Belongs to the YkuD family.</text>
</comment>
<evidence type="ECO:0000256" key="11">
    <source>
        <dbReference type="SAM" id="SignalP"/>
    </source>
</evidence>
<dbReference type="SUPFAM" id="SSF141523">
    <property type="entry name" value="L,D-transpeptidase catalytic domain-like"/>
    <property type="match status" value="1"/>
</dbReference>
<evidence type="ECO:0000256" key="5">
    <source>
        <dbReference type="ARBA" id="ARBA00022801"/>
    </source>
</evidence>
<organism evidence="13 14">
    <name type="scientific">Chthoniobacter flavus Ellin428</name>
    <dbReference type="NCBI Taxonomy" id="497964"/>
    <lineage>
        <taxon>Bacteria</taxon>
        <taxon>Pseudomonadati</taxon>
        <taxon>Verrucomicrobiota</taxon>
        <taxon>Spartobacteria</taxon>
        <taxon>Chthoniobacterales</taxon>
        <taxon>Chthoniobacteraceae</taxon>
        <taxon>Chthoniobacter</taxon>
    </lineage>
</organism>
<dbReference type="Pfam" id="PF03734">
    <property type="entry name" value="YkuD"/>
    <property type="match status" value="1"/>
</dbReference>
<evidence type="ECO:0000259" key="12">
    <source>
        <dbReference type="PROSITE" id="PS52029"/>
    </source>
</evidence>
<dbReference type="GO" id="GO:0071972">
    <property type="term" value="F:peptidoglycan L,D-transpeptidase activity"/>
    <property type="evidence" value="ECO:0007669"/>
    <property type="project" value="TreeGrafter"/>
</dbReference>
<dbReference type="PANTHER" id="PTHR30582">
    <property type="entry name" value="L,D-TRANSPEPTIDASE"/>
    <property type="match status" value="1"/>
</dbReference>
<dbReference type="GO" id="GO:0008360">
    <property type="term" value="P:regulation of cell shape"/>
    <property type="evidence" value="ECO:0007669"/>
    <property type="project" value="UniProtKB-UniRule"/>
</dbReference>
<dbReference type="AlphaFoldDB" id="B4D3P8"/>
<dbReference type="GO" id="GO:0071555">
    <property type="term" value="P:cell wall organization"/>
    <property type="evidence" value="ECO:0007669"/>
    <property type="project" value="UniProtKB-UniRule"/>
</dbReference>
<feature type="region of interest" description="Disordered" evidence="10">
    <location>
        <begin position="82"/>
        <end position="104"/>
    </location>
</feature>
<feature type="compositionally biased region" description="Low complexity" evidence="10">
    <location>
        <begin position="202"/>
        <end position="228"/>
    </location>
</feature>
<evidence type="ECO:0000256" key="6">
    <source>
        <dbReference type="ARBA" id="ARBA00022960"/>
    </source>
</evidence>
<dbReference type="PROSITE" id="PS51257">
    <property type="entry name" value="PROKAR_LIPOPROTEIN"/>
    <property type="match status" value="1"/>
</dbReference>
<evidence type="ECO:0000256" key="2">
    <source>
        <dbReference type="ARBA" id="ARBA00005992"/>
    </source>
</evidence>
<evidence type="ECO:0000256" key="7">
    <source>
        <dbReference type="ARBA" id="ARBA00022984"/>
    </source>
</evidence>
<sequence length="268" mass="28576" precursor="true">MFRQIARGLLAAALAFGLASCATKPNPHLIRISVPDQKMVLFEHGVEIARYDISTSKFGVGDRPGSYATPLGEMEVREKIGSGQPSGMKFKNRRPTGEIVRPNTPGRDPIVSRILWLRGLEPQNHRAFDRDIYIHGTAEEWSIGTPASYGCIRMRSHDVIQLFDRIGVGTRVEVVNNHFPSGMVVGNGATAPAGHYNMETNPPTTAATTAAPASTPVPMAATAAPTPAKSKVTKKRSNGSTAPSAGPTPIPISRPASAGLTESTKTRS</sequence>
<dbReference type="EMBL" id="ABVL01000010">
    <property type="protein sequence ID" value="EDY18878.1"/>
    <property type="molecule type" value="Genomic_DNA"/>
</dbReference>
<dbReference type="GO" id="GO:0005576">
    <property type="term" value="C:extracellular region"/>
    <property type="evidence" value="ECO:0007669"/>
    <property type="project" value="TreeGrafter"/>
</dbReference>
<keyword evidence="4" id="KW-0808">Transferase</keyword>
<keyword evidence="8 9" id="KW-0961">Cell wall biogenesis/degradation</keyword>
<evidence type="ECO:0000256" key="3">
    <source>
        <dbReference type="ARBA" id="ARBA00022676"/>
    </source>
</evidence>
<dbReference type="InParanoid" id="B4D3P8"/>